<dbReference type="SUPFAM" id="SSF49899">
    <property type="entry name" value="Concanavalin A-like lectins/glucanases"/>
    <property type="match status" value="1"/>
</dbReference>
<dbReference type="PANTHER" id="PTHR11346:SF176">
    <property type="entry name" value="32 KDA BETA-GALACTOSIDE-BINDING LECTIN LEC-3"/>
    <property type="match status" value="1"/>
</dbReference>
<protein>
    <recommendedName>
        <fullName evidence="3">Galectin</fullName>
    </recommendedName>
</protein>
<evidence type="ECO:0000313" key="6">
    <source>
        <dbReference type="Proteomes" id="UP001153321"/>
    </source>
</evidence>
<name>A0A9P0IEI1_SPOLI</name>
<dbReference type="InterPro" id="IPR044156">
    <property type="entry name" value="Galectin-like"/>
</dbReference>
<sequence length="140" mass="15483">MTTIVNPQVPFTRPIPGGLAPGRTMTVEGAIPPRSDRFAINLQCGSADIAFHFNPRFGDQCIVRNSYISGHWGAEETSGGMPLVRGEQFEAEFKCSEGHFTVNLNGKHFCDFPHRIPYHKITHINVDGDVNIRQVSFADA</sequence>
<dbReference type="GO" id="GO:0016936">
    <property type="term" value="F:galactoside binding"/>
    <property type="evidence" value="ECO:0007669"/>
    <property type="project" value="TreeGrafter"/>
</dbReference>
<keyword evidence="1 3" id="KW-0430">Lectin</keyword>
<evidence type="ECO:0000256" key="2">
    <source>
        <dbReference type="ARBA" id="ARBA00022737"/>
    </source>
</evidence>
<dbReference type="Gene3D" id="2.60.120.200">
    <property type="match status" value="1"/>
</dbReference>
<evidence type="ECO:0000259" key="4">
    <source>
        <dbReference type="PROSITE" id="PS51304"/>
    </source>
</evidence>
<dbReference type="Pfam" id="PF00337">
    <property type="entry name" value="Gal-bind_lectin"/>
    <property type="match status" value="1"/>
</dbReference>
<dbReference type="GO" id="GO:0030246">
    <property type="term" value="F:carbohydrate binding"/>
    <property type="evidence" value="ECO:0007669"/>
    <property type="project" value="UniProtKB-UniRule"/>
</dbReference>
<feature type="domain" description="Galectin" evidence="4">
    <location>
        <begin position="11"/>
        <end position="138"/>
    </location>
</feature>
<dbReference type="FunFam" id="2.60.120.200:FF:000124">
    <property type="entry name" value="Galectin-4"/>
    <property type="match status" value="1"/>
</dbReference>
<dbReference type="InterPro" id="IPR001079">
    <property type="entry name" value="Galectin_CRD"/>
</dbReference>
<evidence type="ECO:0000256" key="1">
    <source>
        <dbReference type="ARBA" id="ARBA00022734"/>
    </source>
</evidence>
<dbReference type="SMART" id="SM00276">
    <property type="entry name" value="GLECT"/>
    <property type="match status" value="1"/>
</dbReference>
<dbReference type="Proteomes" id="UP001153321">
    <property type="component" value="Chromosome 6"/>
</dbReference>
<evidence type="ECO:0000256" key="3">
    <source>
        <dbReference type="RuleBase" id="RU102079"/>
    </source>
</evidence>
<dbReference type="PANTHER" id="PTHR11346">
    <property type="entry name" value="GALECTIN"/>
    <property type="match status" value="1"/>
</dbReference>
<dbReference type="PROSITE" id="PS51304">
    <property type="entry name" value="GALECTIN"/>
    <property type="match status" value="1"/>
</dbReference>
<keyword evidence="6" id="KW-1185">Reference proteome</keyword>
<dbReference type="EMBL" id="LR824537">
    <property type="protein sequence ID" value="CAH1645356.1"/>
    <property type="molecule type" value="Genomic_DNA"/>
</dbReference>
<dbReference type="CDD" id="cd00070">
    <property type="entry name" value="GLECT"/>
    <property type="match status" value="1"/>
</dbReference>
<proteinExistence type="predicted"/>
<dbReference type="InterPro" id="IPR013320">
    <property type="entry name" value="ConA-like_dom_sf"/>
</dbReference>
<accession>A0A9P0IEI1</accession>
<dbReference type="AlphaFoldDB" id="A0A9P0IEI1"/>
<evidence type="ECO:0000313" key="5">
    <source>
        <dbReference type="EMBL" id="CAH1645356.1"/>
    </source>
</evidence>
<reference evidence="5" key="1">
    <citation type="submission" date="2022-02" db="EMBL/GenBank/DDBJ databases">
        <authorList>
            <person name="King R."/>
        </authorList>
    </citation>
    <scope>NUCLEOTIDE SEQUENCE</scope>
</reference>
<organism evidence="5 6">
    <name type="scientific">Spodoptera littoralis</name>
    <name type="common">Egyptian cotton leafworm</name>
    <dbReference type="NCBI Taxonomy" id="7109"/>
    <lineage>
        <taxon>Eukaryota</taxon>
        <taxon>Metazoa</taxon>
        <taxon>Ecdysozoa</taxon>
        <taxon>Arthropoda</taxon>
        <taxon>Hexapoda</taxon>
        <taxon>Insecta</taxon>
        <taxon>Pterygota</taxon>
        <taxon>Neoptera</taxon>
        <taxon>Endopterygota</taxon>
        <taxon>Lepidoptera</taxon>
        <taxon>Glossata</taxon>
        <taxon>Ditrysia</taxon>
        <taxon>Noctuoidea</taxon>
        <taxon>Noctuidae</taxon>
        <taxon>Amphipyrinae</taxon>
        <taxon>Spodoptera</taxon>
    </lineage>
</organism>
<gene>
    <name evidence="5" type="ORF">SPLIT_LOCUS10708</name>
</gene>
<keyword evidence="2" id="KW-0677">Repeat</keyword>
<dbReference type="SMART" id="SM00908">
    <property type="entry name" value="Gal-bind_lectin"/>
    <property type="match status" value="1"/>
</dbReference>